<feature type="region of interest" description="Disordered" evidence="1">
    <location>
        <begin position="67"/>
        <end position="91"/>
    </location>
</feature>
<dbReference type="OrthoDB" id="2281255at2759"/>
<accession>A0A1X2HE02</accession>
<evidence type="ECO:0000313" key="3">
    <source>
        <dbReference type="Proteomes" id="UP000193560"/>
    </source>
</evidence>
<evidence type="ECO:0000256" key="1">
    <source>
        <dbReference type="SAM" id="MobiDB-lite"/>
    </source>
</evidence>
<dbReference type="AlphaFoldDB" id="A0A1X2HE02"/>
<organism evidence="2 3">
    <name type="scientific">Absidia repens</name>
    <dbReference type="NCBI Taxonomy" id="90262"/>
    <lineage>
        <taxon>Eukaryota</taxon>
        <taxon>Fungi</taxon>
        <taxon>Fungi incertae sedis</taxon>
        <taxon>Mucoromycota</taxon>
        <taxon>Mucoromycotina</taxon>
        <taxon>Mucoromycetes</taxon>
        <taxon>Mucorales</taxon>
        <taxon>Cunninghamellaceae</taxon>
        <taxon>Absidia</taxon>
    </lineage>
</organism>
<name>A0A1X2HE02_9FUNG</name>
<protein>
    <submittedName>
        <fullName evidence="2">Uncharacterized protein</fullName>
    </submittedName>
</protein>
<dbReference type="EMBL" id="MCGE01000066">
    <property type="protein sequence ID" value="ORY97157.1"/>
    <property type="molecule type" value="Genomic_DNA"/>
</dbReference>
<sequence>MRSAEFTGGRAAYYVMDRETTKEDREKANAVMDINVMDVARYHGKDPLQPIGMGKAMIKKHPFTYKEYPRTPPFSPIQGADTMNEPDNSNNYSIFSDKVSNSYSKNDLMTLLQAVK</sequence>
<reference evidence="2 3" key="1">
    <citation type="submission" date="2016-07" db="EMBL/GenBank/DDBJ databases">
        <title>Pervasive Adenine N6-methylation of Active Genes in Fungi.</title>
        <authorList>
            <consortium name="DOE Joint Genome Institute"/>
            <person name="Mondo S.J."/>
            <person name="Dannebaum R.O."/>
            <person name="Kuo R.C."/>
            <person name="Labutti K."/>
            <person name="Haridas S."/>
            <person name="Kuo A."/>
            <person name="Salamov A."/>
            <person name="Ahrendt S.R."/>
            <person name="Lipzen A."/>
            <person name="Sullivan W."/>
            <person name="Andreopoulos W.B."/>
            <person name="Clum A."/>
            <person name="Lindquist E."/>
            <person name="Daum C."/>
            <person name="Ramamoorthy G.K."/>
            <person name="Gryganskyi A."/>
            <person name="Culley D."/>
            <person name="Magnuson J.K."/>
            <person name="James T.Y."/>
            <person name="O'Malley M.A."/>
            <person name="Stajich J.E."/>
            <person name="Spatafora J.W."/>
            <person name="Visel A."/>
            <person name="Grigoriev I.V."/>
        </authorList>
    </citation>
    <scope>NUCLEOTIDE SEQUENCE [LARGE SCALE GENOMIC DNA]</scope>
    <source>
        <strain evidence="2 3">NRRL 1336</strain>
    </source>
</reference>
<gene>
    <name evidence="2" type="ORF">BCR42DRAFT_444740</name>
</gene>
<proteinExistence type="predicted"/>
<comment type="caution">
    <text evidence="2">The sequence shown here is derived from an EMBL/GenBank/DDBJ whole genome shotgun (WGS) entry which is preliminary data.</text>
</comment>
<keyword evidence="3" id="KW-1185">Reference proteome</keyword>
<dbReference type="Proteomes" id="UP000193560">
    <property type="component" value="Unassembled WGS sequence"/>
</dbReference>
<evidence type="ECO:0000313" key="2">
    <source>
        <dbReference type="EMBL" id="ORY97157.1"/>
    </source>
</evidence>